<evidence type="ECO:0000313" key="5">
    <source>
        <dbReference type="EMBL" id="API60820.1"/>
    </source>
</evidence>
<proteinExistence type="predicted"/>
<sequence length="159" mass="17929">MPKFELNEIDRKILDSLQRDGRMTNQNLSEEIGLSPSPCLRRVRSLEDNGVISGYVAIVNPDAVGLQVTAFIRIRLDQQDDSHLASFETAVASLPEVMECYLMTGESDYQLRVLVGSLVEFEDFLRHKLTRIKGVSQVTTSFALRPIVYRTALPVMAKR</sequence>
<dbReference type="Gene3D" id="3.30.70.920">
    <property type="match status" value="1"/>
</dbReference>
<feature type="domain" description="HTH asnC-type" evidence="4">
    <location>
        <begin position="6"/>
        <end position="67"/>
    </location>
</feature>
<evidence type="ECO:0000313" key="6">
    <source>
        <dbReference type="Proteomes" id="UP000182063"/>
    </source>
</evidence>
<dbReference type="PANTHER" id="PTHR30154">
    <property type="entry name" value="LEUCINE-RESPONSIVE REGULATORY PROTEIN"/>
    <property type="match status" value="1"/>
</dbReference>
<keyword evidence="6" id="KW-1185">Reference proteome</keyword>
<dbReference type="InterPro" id="IPR036388">
    <property type="entry name" value="WH-like_DNA-bd_sf"/>
</dbReference>
<dbReference type="PROSITE" id="PS00519">
    <property type="entry name" value="HTH_ASNC_1"/>
    <property type="match status" value="1"/>
</dbReference>
<dbReference type="GO" id="GO:0005829">
    <property type="term" value="C:cytosol"/>
    <property type="evidence" value="ECO:0007669"/>
    <property type="project" value="TreeGrafter"/>
</dbReference>
<dbReference type="SMART" id="SM00344">
    <property type="entry name" value="HTH_ASNC"/>
    <property type="match status" value="1"/>
</dbReference>
<dbReference type="InterPro" id="IPR019888">
    <property type="entry name" value="Tscrpt_reg_AsnC-like"/>
</dbReference>
<dbReference type="PROSITE" id="PS50956">
    <property type="entry name" value="HTH_ASNC_2"/>
    <property type="match status" value="1"/>
</dbReference>
<keyword evidence="2" id="KW-0238">DNA-binding</keyword>
<protein>
    <submittedName>
        <fullName evidence="5">AsnC family transcriptional regulator</fullName>
    </submittedName>
</protein>
<name>A0A1L3ZYX4_9SPHN</name>
<dbReference type="STRING" id="1921510.BSL82_17305"/>
<evidence type="ECO:0000256" key="2">
    <source>
        <dbReference type="ARBA" id="ARBA00023125"/>
    </source>
</evidence>
<reference evidence="6" key="1">
    <citation type="submission" date="2016-11" db="EMBL/GenBank/DDBJ databases">
        <title>Complete Genome Sequence of alachlor-degrading Sphingomonas sp. strain JJ-A5.</title>
        <authorList>
            <person name="Lee H."/>
            <person name="Ka J.-O."/>
        </authorList>
    </citation>
    <scope>NUCLEOTIDE SEQUENCE [LARGE SCALE GENOMIC DNA]</scope>
    <source>
        <strain evidence="6">JJ-A5</strain>
    </source>
</reference>
<dbReference type="KEGG" id="sphj:BSL82_17305"/>
<dbReference type="EMBL" id="CP018221">
    <property type="protein sequence ID" value="API60820.1"/>
    <property type="molecule type" value="Genomic_DNA"/>
</dbReference>
<evidence type="ECO:0000256" key="3">
    <source>
        <dbReference type="ARBA" id="ARBA00023163"/>
    </source>
</evidence>
<organism evidence="5 6">
    <name type="scientific">Tardibacter chloracetimidivorans</name>
    <dbReference type="NCBI Taxonomy" id="1921510"/>
    <lineage>
        <taxon>Bacteria</taxon>
        <taxon>Pseudomonadati</taxon>
        <taxon>Pseudomonadota</taxon>
        <taxon>Alphaproteobacteria</taxon>
        <taxon>Sphingomonadales</taxon>
        <taxon>Sphingomonadaceae</taxon>
        <taxon>Tardibacter</taxon>
    </lineage>
</organism>
<evidence type="ECO:0000256" key="1">
    <source>
        <dbReference type="ARBA" id="ARBA00023015"/>
    </source>
</evidence>
<dbReference type="Gene3D" id="1.10.10.10">
    <property type="entry name" value="Winged helix-like DNA-binding domain superfamily/Winged helix DNA-binding domain"/>
    <property type="match status" value="1"/>
</dbReference>
<dbReference type="InterPro" id="IPR019887">
    <property type="entry name" value="Tscrpt_reg_AsnC/Lrp_C"/>
</dbReference>
<dbReference type="InterPro" id="IPR019885">
    <property type="entry name" value="Tscrpt_reg_HTH_AsnC-type_CS"/>
</dbReference>
<keyword evidence="1" id="KW-0805">Transcription regulation</keyword>
<dbReference type="Proteomes" id="UP000182063">
    <property type="component" value="Chromosome"/>
</dbReference>
<dbReference type="RefSeq" id="WP_072598476.1">
    <property type="nucleotide sequence ID" value="NZ_CP018221.1"/>
</dbReference>
<dbReference type="GO" id="GO:0006355">
    <property type="term" value="P:regulation of DNA-templated transcription"/>
    <property type="evidence" value="ECO:0007669"/>
    <property type="project" value="UniProtKB-ARBA"/>
</dbReference>
<dbReference type="InterPro" id="IPR011991">
    <property type="entry name" value="ArsR-like_HTH"/>
</dbReference>
<dbReference type="GO" id="GO:0043565">
    <property type="term" value="F:sequence-specific DNA binding"/>
    <property type="evidence" value="ECO:0007669"/>
    <property type="project" value="InterPro"/>
</dbReference>
<dbReference type="SUPFAM" id="SSF46785">
    <property type="entry name" value="Winged helix' DNA-binding domain"/>
    <property type="match status" value="1"/>
</dbReference>
<keyword evidence="3" id="KW-0804">Transcription</keyword>
<dbReference type="CDD" id="cd00090">
    <property type="entry name" value="HTH_ARSR"/>
    <property type="match status" value="1"/>
</dbReference>
<dbReference type="SUPFAM" id="SSF54909">
    <property type="entry name" value="Dimeric alpha+beta barrel"/>
    <property type="match status" value="1"/>
</dbReference>
<dbReference type="InterPro" id="IPR036390">
    <property type="entry name" value="WH_DNA-bd_sf"/>
</dbReference>
<accession>A0A1L3ZYX4</accession>
<dbReference type="PRINTS" id="PR00033">
    <property type="entry name" value="HTHASNC"/>
</dbReference>
<dbReference type="Pfam" id="PF13412">
    <property type="entry name" value="HTH_24"/>
    <property type="match status" value="1"/>
</dbReference>
<gene>
    <name evidence="5" type="ORF">BSL82_17305</name>
</gene>
<dbReference type="GO" id="GO:0043200">
    <property type="term" value="P:response to amino acid"/>
    <property type="evidence" value="ECO:0007669"/>
    <property type="project" value="TreeGrafter"/>
</dbReference>
<dbReference type="AlphaFoldDB" id="A0A1L3ZYX4"/>
<evidence type="ECO:0000259" key="4">
    <source>
        <dbReference type="PROSITE" id="PS50956"/>
    </source>
</evidence>
<dbReference type="InterPro" id="IPR011008">
    <property type="entry name" value="Dimeric_a/b-barrel"/>
</dbReference>
<dbReference type="PANTHER" id="PTHR30154:SF34">
    <property type="entry name" value="TRANSCRIPTIONAL REGULATOR AZLB"/>
    <property type="match status" value="1"/>
</dbReference>
<dbReference type="Pfam" id="PF01037">
    <property type="entry name" value="AsnC_trans_reg"/>
    <property type="match status" value="1"/>
</dbReference>
<dbReference type="InterPro" id="IPR000485">
    <property type="entry name" value="AsnC-type_HTH_dom"/>
</dbReference>
<dbReference type="OrthoDB" id="9813313at2"/>